<dbReference type="GO" id="GO:0008713">
    <property type="term" value="F:ADP-heptose-lipopolysaccharide heptosyltransferase activity"/>
    <property type="evidence" value="ECO:0007669"/>
    <property type="project" value="TreeGrafter"/>
</dbReference>
<dbReference type="PANTHER" id="PTHR30160">
    <property type="entry name" value="TETRAACYLDISACCHARIDE 4'-KINASE-RELATED"/>
    <property type="match status" value="1"/>
</dbReference>
<dbReference type="GO" id="GO:0009244">
    <property type="term" value="P:lipopolysaccharide core region biosynthetic process"/>
    <property type="evidence" value="ECO:0007669"/>
    <property type="project" value="TreeGrafter"/>
</dbReference>
<reference evidence="3" key="1">
    <citation type="submission" date="2018-06" db="EMBL/GenBank/DDBJ databases">
        <authorList>
            <person name="Zhirakovskaya E."/>
        </authorList>
    </citation>
    <scope>NUCLEOTIDE SEQUENCE</scope>
</reference>
<evidence type="ECO:0000256" key="2">
    <source>
        <dbReference type="ARBA" id="ARBA00022679"/>
    </source>
</evidence>
<dbReference type="GO" id="GO:0005829">
    <property type="term" value="C:cytosol"/>
    <property type="evidence" value="ECO:0007669"/>
    <property type="project" value="TreeGrafter"/>
</dbReference>
<dbReference type="PANTHER" id="PTHR30160:SF7">
    <property type="entry name" value="ADP-HEPTOSE--LPS HEPTOSYLTRANSFERASE 2"/>
    <property type="match status" value="1"/>
</dbReference>
<gene>
    <name evidence="3" type="ORF">MNBD_NITROSPINAE05-322</name>
</gene>
<dbReference type="InterPro" id="IPR051199">
    <property type="entry name" value="LPS_LOS_Heptosyltrfase"/>
</dbReference>
<dbReference type="Gene3D" id="3.40.50.2000">
    <property type="entry name" value="Glycogen Phosphorylase B"/>
    <property type="match status" value="2"/>
</dbReference>
<accession>A0A3B1D033</accession>
<dbReference type="AlphaFoldDB" id="A0A3B1D033"/>
<keyword evidence="2" id="KW-0808">Transferase</keyword>
<organism evidence="3">
    <name type="scientific">hydrothermal vent metagenome</name>
    <dbReference type="NCBI Taxonomy" id="652676"/>
    <lineage>
        <taxon>unclassified sequences</taxon>
        <taxon>metagenomes</taxon>
        <taxon>ecological metagenomes</taxon>
    </lineage>
</organism>
<evidence type="ECO:0008006" key="4">
    <source>
        <dbReference type="Google" id="ProtNLM"/>
    </source>
</evidence>
<dbReference type="CDD" id="cd03789">
    <property type="entry name" value="GT9_LPS_heptosyltransferase"/>
    <property type="match status" value="1"/>
</dbReference>
<sequence length="336" mass="37948">MKKILVVSTTGMGDSLWGTPALRALKKSFPEAEIHFLVNSHWKTLFVGNPNIDRVIDYSPKWFHQPSIGLKLLANRYDHVLIFHANKDITRLLPWLRCHSLLAHQTSAWIPEKNRVRIDTLVHGIQRRLTLISKIGVNSDGGQMEIFFNTTDLKDANQFLEQKSLSPQNYIYINIGASGAHRRWPEDRFFELAEKILAETNYKIILGGGPAEKQHIFEMREKLDPERCQDSIGVPLKPDSCIIRQARLLITCDTGPMHIGFALKVPTVALFGPYDPRGTGPFDLKNNHCFMLHPTVKGDFSPDTDFGGGDLKKIGVQRVWDKVQEALAHSPEGLSP</sequence>
<dbReference type="Pfam" id="PF01075">
    <property type="entry name" value="Glyco_transf_9"/>
    <property type="match status" value="1"/>
</dbReference>
<proteinExistence type="predicted"/>
<dbReference type="SUPFAM" id="SSF53756">
    <property type="entry name" value="UDP-Glycosyltransferase/glycogen phosphorylase"/>
    <property type="match status" value="1"/>
</dbReference>
<dbReference type="InterPro" id="IPR002201">
    <property type="entry name" value="Glyco_trans_9"/>
</dbReference>
<evidence type="ECO:0000313" key="3">
    <source>
        <dbReference type="EMBL" id="VAX28300.1"/>
    </source>
</evidence>
<evidence type="ECO:0000256" key="1">
    <source>
        <dbReference type="ARBA" id="ARBA00022676"/>
    </source>
</evidence>
<dbReference type="EMBL" id="UOGG01000057">
    <property type="protein sequence ID" value="VAX28300.1"/>
    <property type="molecule type" value="Genomic_DNA"/>
</dbReference>
<name>A0A3B1D033_9ZZZZ</name>
<keyword evidence="1" id="KW-0328">Glycosyltransferase</keyword>
<protein>
    <recommendedName>
        <fullName evidence="4">ADP-heptose--lipooligosaccharide heptosyltransferase II</fullName>
    </recommendedName>
</protein>